<gene>
    <name evidence="5" type="ORF">PUW23_06255</name>
</gene>
<dbReference type="EMBL" id="CP118101">
    <property type="protein sequence ID" value="WDH83825.1"/>
    <property type="molecule type" value="Genomic_DNA"/>
</dbReference>
<dbReference type="GO" id="GO:0003700">
    <property type="term" value="F:DNA-binding transcription factor activity"/>
    <property type="evidence" value="ECO:0007669"/>
    <property type="project" value="InterPro"/>
</dbReference>
<dbReference type="PROSITE" id="PS00041">
    <property type="entry name" value="HTH_ARAC_FAMILY_1"/>
    <property type="match status" value="1"/>
</dbReference>
<dbReference type="InterPro" id="IPR020449">
    <property type="entry name" value="Tscrpt_reg_AraC-type_HTH"/>
</dbReference>
<evidence type="ECO:0000313" key="5">
    <source>
        <dbReference type="EMBL" id="WDH83825.1"/>
    </source>
</evidence>
<dbReference type="RefSeq" id="WP_274359691.1">
    <property type="nucleotide sequence ID" value="NZ_CP118101.1"/>
</dbReference>
<dbReference type="SUPFAM" id="SSF51215">
    <property type="entry name" value="Regulatory protein AraC"/>
    <property type="match status" value="1"/>
</dbReference>
<evidence type="ECO:0000259" key="4">
    <source>
        <dbReference type="PROSITE" id="PS01124"/>
    </source>
</evidence>
<dbReference type="PRINTS" id="PR00032">
    <property type="entry name" value="HTHARAC"/>
</dbReference>
<dbReference type="Gene3D" id="1.10.10.60">
    <property type="entry name" value="Homeodomain-like"/>
    <property type="match status" value="2"/>
</dbReference>
<dbReference type="InterPro" id="IPR018060">
    <property type="entry name" value="HTH_AraC"/>
</dbReference>
<keyword evidence="1" id="KW-0805">Transcription regulation</keyword>
<reference evidence="5" key="1">
    <citation type="submission" date="2023-02" db="EMBL/GenBank/DDBJ databases">
        <title>Pathogen: clinical or host-associated sample.</title>
        <authorList>
            <person name="Hergert J."/>
            <person name="Casey R."/>
            <person name="Wagner J."/>
            <person name="Young E.L."/>
            <person name="Oakeson K.F."/>
        </authorList>
    </citation>
    <scope>NUCLEOTIDE SEQUENCE</scope>
    <source>
        <strain evidence="5">2022CK-00830</strain>
    </source>
</reference>
<feature type="domain" description="HTH araC/xylS-type" evidence="4">
    <location>
        <begin position="187"/>
        <end position="294"/>
    </location>
</feature>
<name>A0AAX3N252_9BACL</name>
<dbReference type="Proteomes" id="UP001220962">
    <property type="component" value="Chromosome"/>
</dbReference>
<organism evidence="5 6">
    <name type="scientific">Paenibacillus urinalis</name>
    <dbReference type="NCBI Taxonomy" id="521520"/>
    <lineage>
        <taxon>Bacteria</taxon>
        <taxon>Bacillati</taxon>
        <taxon>Bacillota</taxon>
        <taxon>Bacilli</taxon>
        <taxon>Bacillales</taxon>
        <taxon>Paenibacillaceae</taxon>
        <taxon>Paenibacillus</taxon>
    </lineage>
</organism>
<dbReference type="PANTHER" id="PTHR43280">
    <property type="entry name" value="ARAC-FAMILY TRANSCRIPTIONAL REGULATOR"/>
    <property type="match status" value="1"/>
</dbReference>
<dbReference type="PROSITE" id="PS01124">
    <property type="entry name" value="HTH_ARAC_FAMILY_2"/>
    <property type="match status" value="1"/>
</dbReference>
<sequence length="297" mass="34961">MEMNENSLIGYKTQIFPRIDWNIRLFGAHKQTVYSNWSMTKEYHHAFEILIVLDGEQETWIENKQYMIKKEDILLIPPGFEHTNKCVTADSMTYFCAHFDIDEPALRMKIMKNSDWIYQPDSRNHGRLRACLQRWLNILDDPDITGSKAKLRAQVVLFELLEVLIDIEPLDTEIRSHQSMTTAKYAKEIAEAIKWSFKQKCIQKDEDTSIHIQPIIASLGISPNYGLEVFQKIYRMSPREYLSSLKLQEAKMLLQQPEISINEIANRLGYKNLAHFSRQFKRWTGSNPTEFRKKARR</sequence>
<dbReference type="PANTHER" id="PTHR43280:SF28">
    <property type="entry name" value="HTH-TYPE TRANSCRIPTIONAL ACTIVATOR RHAS"/>
    <property type="match status" value="1"/>
</dbReference>
<dbReference type="Gene3D" id="2.60.120.10">
    <property type="entry name" value="Jelly Rolls"/>
    <property type="match status" value="1"/>
</dbReference>
<dbReference type="SUPFAM" id="SSF46689">
    <property type="entry name" value="Homeodomain-like"/>
    <property type="match status" value="1"/>
</dbReference>
<dbReference type="Pfam" id="PF02311">
    <property type="entry name" value="AraC_binding"/>
    <property type="match status" value="1"/>
</dbReference>
<dbReference type="InterPro" id="IPR009057">
    <property type="entry name" value="Homeodomain-like_sf"/>
</dbReference>
<protein>
    <submittedName>
        <fullName evidence="5">Helix-turn-helix transcriptional regulator</fullName>
    </submittedName>
</protein>
<dbReference type="InterPro" id="IPR014710">
    <property type="entry name" value="RmlC-like_jellyroll"/>
</dbReference>
<dbReference type="AlphaFoldDB" id="A0AAX3N252"/>
<evidence type="ECO:0000256" key="2">
    <source>
        <dbReference type="ARBA" id="ARBA00023125"/>
    </source>
</evidence>
<dbReference type="InterPro" id="IPR018062">
    <property type="entry name" value="HTH_AraC-typ_CS"/>
</dbReference>
<evidence type="ECO:0000313" key="6">
    <source>
        <dbReference type="Proteomes" id="UP001220962"/>
    </source>
</evidence>
<dbReference type="SMART" id="SM00342">
    <property type="entry name" value="HTH_ARAC"/>
    <property type="match status" value="1"/>
</dbReference>
<proteinExistence type="predicted"/>
<evidence type="ECO:0000256" key="3">
    <source>
        <dbReference type="ARBA" id="ARBA00023163"/>
    </source>
</evidence>
<dbReference type="InterPro" id="IPR003313">
    <property type="entry name" value="AraC-bd"/>
</dbReference>
<dbReference type="GO" id="GO:0043565">
    <property type="term" value="F:sequence-specific DNA binding"/>
    <property type="evidence" value="ECO:0007669"/>
    <property type="project" value="InterPro"/>
</dbReference>
<evidence type="ECO:0000256" key="1">
    <source>
        <dbReference type="ARBA" id="ARBA00023015"/>
    </source>
</evidence>
<keyword evidence="2" id="KW-0238">DNA-binding</keyword>
<accession>A0AAX3N252</accession>
<dbReference type="Pfam" id="PF12833">
    <property type="entry name" value="HTH_18"/>
    <property type="match status" value="1"/>
</dbReference>
<keyword evidence="3" id="KW-0804">Transcription</keyword>
<dbReference type="InterPro" id="IPR037923">
    <property type="entry name" value="HTH-like"/>
</dbReference>